<dbReference type="GO" id="GO:0002949">
    <property type="term" value="P:tRNA threonylcarbamoyladenosine modification"/>
    <property type="evidence" value="ECO:0007669"/>
    <property type="project" value="InterPro"/>
</dbReference>
<evidence type="ECO:0000256" key="10">
    <source>
        <dbReference type="ARBA" id="ARBA00032441"/>
    </source>
</evidence>
<evidence type="ECO:0000256" key="1">
    <source>
        <dbReference type="ARBA" id="ARBA00004496"/>
    </source>
</evidence>
<dbReference type="PANTHER" id="PTHR33540">
    <property type="entry name" value="TRNA THREONYLCARBAMOYLADENOSINE BIOSYNTHESIS PROTEIN TSAE"/>
    <property type="match status" value="1"/>
</dbReference>
<comment type="caution">
    <text evidence="11">The sequence shown here is derived from an EMBL/GenBank/DDBJ whole genome shotgun (WGS) entry which is preliminary data.</text>
</comment>
<dbReference type="Gene3D" id="3.40.50.300">
    <property type="entry name" value="P-loop containing nucleotide triphosphate hydrolases"/>
    <property type="match status" value="1"/>
</dbReference>
<organism evidence="11">
    <name type="scientific">freshwater metagenome</name>
    <dbReference type="NCBI Taxonomy" id="449393"/>
    <lineage>
        <taxon>unclassified sequences</taxon>
        <taxon>metagenomes</taxon>
        <taxon>ecological metagenomes</taxon>
    </lineage>
</organism>
<name>A0A094PU46_9ZZZZ</name>
<dbReference type="SUPFAM" id="SSF52540">
    <property type="entry name" value="P-loop containing nucleoside triphosphate hydrolases"/>
    <property type="match status" value="1"/>
</dbReference>
<keyword evidence="9" id="KW-0460">Magnesium</keyword>
<protein>
    <recommendedName>
        <fullName evidence="3">tRNA threonylcarbamoyladenosine biosynthesis protein TsaE</fullName>
    </recommendedName>
    <alternativeName>
        <fullName evidence="10">t(6)A37 threonylcarbamoyladenosine biosynthesis protein TsaE</fullName>
    </alternativeName>
</protein>
<sequence length="151" mass="16415">MTFSIITSNSHETKELGKKLGKLLKAGDCVLLDGELGAGKTTFTQGIASALKIMGEVTSPTFVIAREHKSLNDGPNLVHVDAYRLSTLAEISHLDLASDIDKSILVVEWGKGLVNDLVAQPIQIKINHDITDENKREFIITANEYITKGLS</sequence>
<dbReference type="GO" id="GO:0046872">
    <property type="term" value="F:metal ion binding"/>
    <property type="evidence" value="ECO:0007669"/>
    <property type="project" value="UniProtKB-KW"/>
</dbReference>
<dbReference type="InterPro" id="IPR003442">
    <property type="entry name" value="T6A_TsaE"/>
</dbReference>
<evidence type="ECO:0000256" key="2">
    <source>
        <dbReference type="ARBA" id="ARBA00007599"/>
    </source>
</evidence>
<keyword evidence="4" id="KW-0963">Cytoplasm</keyword>
<evidence type="ECO:0000256" key="7">
    <source>
        <dbReference type="ARBA" id="ARBA00022741"/>
    </source>
</evidence>
<evidence type="ECO:0000256" key="8">
    <source>
        <dbReference type="ARBA" id="ARBA00022840"/>
    </source>
</evidence>
<evidence type="ECO:0000256" key="5">
    <source>
        <dbReference type="ARBA" id="ARBA00022694"/>
    </source>
</evidence>
<evidence type="ECO:0000256" key="3">
    <source>
        <dbReference type="ARBA" id="ARBA00019010"/>
    </source>
</evidence>
<dbReference type="EMBL" id="JNSL01000140">
    <property type="protein sequence ID" value="KGA14667.1"/>
    <property type="molecule type" value="Genomic_DNA"/>
</dbReference>
<gene>
    <name evidence="11" type="ORF">GM51_16745</name>
</gene>
<dbReference type="NCBIfam" id="TIGR00150">
    <property type="entry name" value="T6A_YjeE"/>
    <property type="match status" value="1"/>
</dbReference>
<dbReference type="GO" id="GO:0005524">
    <property type="term" value="F:ATP binding"/>
    <property type="evidence" value="ECO:0007669"/>
    <property type="project" value="UniProtKB-KW"/>
</dbReference>
<dbReference type="Pfam" id="PF02367">
    <property type="entry name" value="TsaE"/>
    <property type="match status" value="1"/>
</dbReference>
<evidence type="ECO:0000256" key="9">
    <source>
        <dbReference type="ARBA" id="ARBA00022842"/>
    </source>
</evidence>
<evidence type="ECO:0000313" key="11">
    <source>
        <dbReference type="EMBL" id="KGA14667.1"/>
    </source>
</evidence>
<keyword evidence="7" id="KW-0547">Nucleotide-binding</keyword>
<comment type="similarity">
    <text evidence="2">Belongs to the TsaE family.</text>
</comment>
<dbReference type="PANTHER" id="PTHR33540:SF2">
    <property type="entry name" value="TRNA THREONYLCARBAMOYLADENOSINE BIOSYNTHESIS PROTEIN TSAE"/>
    <property type="match status" value="1"/>
</dbReference>
<dbReference type="InterPro" id="IPR027417">
    <property type="entry name" value="P-loop_NTPase"/>
</dbReference>
<comment type="subcellular location">
    <subcellularLocation>
        <location evidence="1">Cytoplasm</location>
    </subcellularLocation>
</comment>
<accession>A0A094PU46</accession>
<reference evidence="11" key="1">
    <citation type="submission" date="2014-06" db="EMBL/GenBank/DDBJ databases">
        <title>Key roles for freshwater Actinobacteria revealed by deep metagenomic sequencing.</title>
        <authorList>
            <person name="Ghai R."/>
            <person name="Mizuno C.M."/>
            <person name="Picazo A."/>
            <person name="Camacho A."/>
            <person name="Rodriguez-Valera F."/>
        </authorList>
    </citation>
    <scope>NUCLEOTIDE SEQUENCE</scope>
</reference>
<keyword evidence="6" id="KW-0479">Metal-binding</keyword>
<dbReference type="GO" id="GO:0005737">
    <property type="term" value="C:cytoplasm"/>
    <property type="evidence" value="ECO:0007669"/>
    <property type="project" value="UniProtKB-SubCell"/>
</dbReference>
<keyword evidence="8" id="KW-0067">ATP-binding</keyword>
<evidence type="ECO:0000256" key="6">
    <source>
        <dbReference type="ARBA" id="ARBA00022723"/>
    </source>
</evidence>
<proteinExistence type="inferred from homology"/>
<dbReference type="AlphaFoldDB" id="A0A094PU46"/>
<evidence type="ECO:0000256" key="4">
    <source>
        <dbReference type="ARBA" id="ARBA00022490"/>
    </source>
</evidence>
<keyword evidence="5" id="KW-0819">tRNA processing</keyword>